<dbReference type="KEGG" id="xyk:GT347_05750"/>
<keyword evidence="2" id="KW-1185">Reference proteome</keyword>
<accession>A0A857J3U8</accession>
<dbReference type="Proteomes" id="UP000464787">
    <property type="component" value="Chromosome"/>
</dbReference>
<sequence>MTASLHFVLDAQTKAELPGVANTTLNFDAGQALPAAGDSVAIAALGAHTFVVKERLFAYDAQGQAVITCHLTLASERSI</sequence>
<reference evidence="1 2" key="1">
    <citation type="submission" date="2020-01" db="EMBL/GenBank/DDBJ databases">
        <title>Genome sequencing of strain KACC 21265.</title>
        <authorList>
            <person name="Heo J."/>
            <person name="Kim S.-J."/>
            <person name="Kim J.-S."/>
            <person name="Hong S.-B."/>
            <person name="Kwon S.-W."/>
        </authorList>
    </citation>
    <scope>NUCLEOTIDE SEQUENCE [LARGE SCALE GENOMIC DNA]</scope>
    <source>
        <strain evidence="1 2">KACC 21265</strain>
    </source>
</reference>
<evidence type="ECO:0000313" key="1">
    <source>
        <dbReference type="EMBL" id="QHI97535.1"/>
    </source>
</evidence>
<dbReference type="AlphaFoldDB" id="A0A857J3U8"/>
<gene>
    <name evidence="1" type="ORF">GT347_05750</name>
</gene>
<dbReference type="EMBL" id="CP047650">
    <property type="protein sequence ID" value="QHI97535.1"/>
    <property type="molecule type" value="Genomic_DNA"/>
</dbReference>
<organism evidence="1 2">
    <name type="scientific">Xylophilus rhododendri</name>
    <dbReference type="NCBI Taxonomy" id="2697032"/>
    <lineage>
        <taxon>Bacteria</taxon>
        <taxon>Pseudomonadati</taxon>
        <taxon>Pseudomonadota</taxon>
        <taxon>Betaproteobacteria</taxon>
        <taxon>Burkholderiales</taxon>
        <taxon>Xylophilus</taxon>
    </lineage>
</organism>
<dbReference type="RefSeq" id="WP_160551053.1">
    <property type="nucleotide sequence ID" value="NZ_CP047650.1"/>
</dbReference>
<proteinExistence type="predicted"/>
<name>A0A857J3U8_9BURK</name>
<protein>
    <submittedName>
        <fullName evidence="1">Uncharacterized protein</fullName>
    </submittedName>
</protein>
<evidence type="ECO:0000313" key="2">
    <source>
        <dbReference type="Proteomes" id="UP000464787"/>
    </source>
</evidence>